<evidence type="ECO:0000313" key="3">
    <source>
        <dbReference type="Proteomes" id="UP001162162"/>
    </source>
</evidence>
<gene>
    <name evidence="2" type="ORF">NQ318_000596</name>
</gene>
<dbReference type="AlphaFoldDB" id="A0AAV8XR62"/>
<dbReference type="InterPro" id="IPR036397">
    <property type="entry name" value="RNaseH_sf"/>
</dbReference>
<dbReference type="PANTHER" id="PTHR46060">
    <property type="entry name" value="MARINER MOS1 TRANSPOSASE-LIKE PROTEIN"/>
    <property type="match status" value="1"/>
</dbReference>
<protein>
    <recommendedName>
        <fullName evidence="4">Transposase</fullName>
    </recommendedName>
</protein>
<accession>A0AAV8XR62</accession>
<comment type="caution">
    <text evidence="2">The sequence shown here is derived from an EMBL/GenBank/DDBJ whole genome shotgun (WGS) entry which is preliminary data.</text>
</comment>
<reference evidence="2" key="1">
    <citation type="journal article" date="2023" name="Insect Mol. Biol.">
        <title>Genome sequencing provides insights into the evolution of gene families encoding plant cell wall-degrading enzymes in longhorned beetles.</title>
        <authorList>
            <person name="Shin N.R."/>
            <person name="Okamura Y."/>
            <person name="Kirsch R."/>
            <person name="Pauchet Y."/>
        </authorList>
    </citation>
    <scope>NUCLEOTIDE SEQUENCE</scope>
    <source>
        <strain evidence="2">AMC_N1</strain>
    </source>
</reference>
<dbReference type="PANTHER" id="PTHR46060:SF1">
    <property type="entry name" value="MARINER MOS1 TRANSPOSASE-LIKE PROTEIN"/>
    <property type="match status" value="1"/>
</dbReference>
<evidence type="ECO:0000313" key="2">
    <source>
        <dbReference type="EMBL" id="KAJ8941296.1"/>
    </source>
</evidence>
<name>A0AAV8XR62_9CUCU</name>
<keyword evidence="3" id="KW-1185">Reference proteome</keyword>
<dbReference type="Gene3D" id="3.30.420.10">
    <property type="entry name" value="Ribonuclease H-like superfamily/Ribonuclease H"/>
    <property type="match status" value="1"/>
</dbReference>
<organism evidence="2 3">
    <name type="scientific">Aromia moschata</name>
    <dbReference type="NCBI Taxonomy" id="1265417"/>
    <lineage>
        <taxon>Eukaryota</taxon>
        <taxon>Metazoa</taxon>
        <taxon>Ecdysozoa</taxon>
        <taxon>Arthropoda</taxon>
        <taxon>Hexapoda</taxon>
        <taxon>Insecta</taxon>
        <taxon>Pterygota</taxon>
        <taxon>Neoptera</taxon>
        <taxon>Endopterygota</taxon>
        <taxon>Coleoptera</taxon>
        <taxon>Polyphaga</taxon>
        <taxon>Cucujiformia</taxon>
        <taxon>Chrysomeloidea</taxon>
        <taxon>Cerambycidae</taxon>
        <taxon>Cerambycinae</taxon>
        <taxon>Callichromatini</taxon>
        <taxon>Aromia</taxon>
    </lineage>
</organism>
<dbReference type="GO" id="GO:0003676">
    <property type="term" value="F:nucleic acid binding"/>
    <property type="evidence" value="ECO:0007669"/>
    <property type="project" value="InterPro"/>
</dbReference>
<dbReference type="EMBL" id="JAPWTK010000380">
    <property type="protein sequence ID" value="KAJ8941296.1"/>
    <property type="molecule type" value="Genomic_DNA"/>
</dbReference>
<feature type="region of interest" description="Disordered" evidence="1">
    <location>
        <begin position="1"/>
        <end position="23"/>
    </location>
</feature>
<sequence length="158" mass="18151">MGKKRASDSDTATPKTCNPPSLVRGRSQLDGFLDFSPHIKKVYVLGFVQRFLTRCENEEDGLLNRKVTCDEKLVHHYTPEPKQASMEWRKKRRKAPVKAKTRNAEQSVQNIVVNLGHMGHRTKVAYRTKRRRSPIRNVVLLHDNARPHTATITQAKLD</sequence>
<dbReference type="InterPro" id="IPR052709">
    <property type="entry name" value="Transposase-MT_Hybrid"/>
</dbReference>
<feature type="compositionally biased region" description="Polar residues" evidence="1">
    <location>
        <begin position="9"/>
        <end position="19"/>
    </location>
</feature>
<dbReference type="Proteomes" id="UP001162162">
    <property type="component" value="Unassembled WGS sequence"/>
</dbReference>
<evidence type="ECO:0000256" key="1">
    <source>
        <dbReference type="SAM" id="MobiDB-lite"/>
    </source>
</evidence>
<evidence type="ECO:0008006" key="4">
    <source>
        <dbReference type="Google" id="ProtNLM"/>
    </source>
</evidence>
<proteinExistence type="predicted"/>